<comment type="caution">
    <text evidence="3">The sequence shown here is derived from an EMBL/GenBank/DDBJ whole genome shotgun (WGS) entry which is preliminary data.</text>
</comment>
<name>A0AAN6RL04_9PLEO</name>
<feature type="domain" description="Nephrocystin 3-like N-terminal" evidence="2">
    <location>
        <begin position="97"/>
        <end position="281"/>
    </location>
</feature>
<dbReference type="InterPro" id="IPR027417">
    <property type="entry name" value="P-loop_NTPase"/>
</dbReference>
<evidence type="ECO:0000313" key="3">
    <source>
        <dbReference type="EMBL" id="KAK3216308.1"/>
    </source>
</evidence>
<evidence type="ECO:0000259" key="2">
    <source>
        <dbReference type="Pfam" id="PF24883"/>
    </source>
</evidence>
<reference evidence="3 4" key="1">
    <citation type="submission" date="2021-02" db="EMBL/GenBank/DDBJ databases">
        <title>Genome assembly of Pseudopithomyces chartarum.</title>
        <authorList>
            <person name="Jauregui R."/>
            <person name="Singh J."/>
            <person name="Voisey C."/>
        </authorList>
    </citation>
    <scope>NUCLEOTIDE SEQUENCE [LARGE SCALE GENOMIC DNA]</scope>
    <source>
        <strain evidence="3 4">AGR01</strain>
    </source>
</reference>
<evidence type="ECO:0000256" key="1">
    <source>
        <dbReference type="ARBA" id="ARBA00022737"/>
    </source>
</evidence>
<dbReference type="InterPro" id="IPR032675">
    <property type="entry name" value="LRR_dom_sf"/>
</dbReference>
<dbReference type="PANTHER" id="PTHR10039:SF15">
    <property type="entry name" value="NACHT DOMAIN-CONTAINING PROTEIN"/>
    <property type="match status" value="1"/>
</dbReference>
<keyword evidence="1" id="KW-0677">Repeat</keyword>
<dbReference type="SUPFAM" id="SSF52047">
    <property type="entry name" value="RNI-like"/>
    <property type="match status" value="1"/>
</dbReference>
<dbReference type="InterPro" id="IPR056884">
    <property type="entry name" value="NPHP3-like_N"/>
</dbReference>
<dbReference type="Gene3D" id="3.80.10.10">
    <property type="entry name" value="Ribonuclease Inhibitor"/>
    <property type="match status" value="1"/>
</dbReference>
<dbReference type="EMBL" id="WVTA01000002">
    <property type="protein sequence ID" value="KAK3216308.1"/>
    <property type="molecule type" value="Genomic_DNA"/>
</dbReference>
<dbReference type="SUPFAM" id="SSF52540">
    <property type="entry name" value="P-loop containing nucleoside triphosphate hydrolases"/>
    <property type="match status" value="1"/>
</dbReference>
<accession>A0AAN6RL04</accession>
<gene>
    <name evidence="3" type="ORF">GRF29_8g2903450</name>
</gene>
<feature type="non-terminal residue" evidence="3">
    <location>
        <position position="1"/>
    </location>
</feature>
<proteinExistence type="predicted"/>
<dbReference type="Pfam" id="PF24883">
    <property type="entry name" value="NPHP3_N"/>
    <property type="match status" value="1"/>
</dbReference>
<dbReference type="Proteomes" id="UP001280581">
    <property type="component" value="Unassembled WGS sequence"/>
</dbReference>
<dbReference type="Gene3D" id="3.40.50.300">
    <property type="entry name" value="P-loop containing nucleotide triphosphate hydrolases"/>
    <property type="match status" value="1"/>
</dbReference>
<evidence type="ECO:0000313" key="4">
    <source>
        <dbReference type="Proteomes" id="UP001280581"/>
    </source>
</evidence>
<protein>
    <recommendedName>
        <fullName evidence="2">Nephrocystin 3-like N-terminal domain-containing protein</fullName>
    </recommendedName>
</protein>
<organism evidence="3 4">
    <name type="scientific">Pseudopithomyces chartarum</name>
    <dbReference type="NCBI Taxonomy" id="1892770"/>
    <lineage>
        <taxon>Eukaryota</taxon>
        <taxon>Fungi</taxon>
        <taxon>Dikarya</taxon>
        <taxon>Ascomycota</taxon>
        <taxon>Pezizomycotina</taxon>
        <taxon>Dothideomycetes</taxon>
        <taxon>Pleosporomycetidae</taxon>
        <taxon>Pleosporales</taxon>
        <taxon>Massarineae</taxon>
        <taxon>Didymosphaeriaceae</taxon>
        <taxon>Pseudopithomyces</taxon>
    </lineage>
</organism>
<dbReference type="PANTHER" id="PTHR10039">
    <property type="entry name" value="AMELOGENIN"/>
    <property type="match status" value="1"/>
</dbReference>
<dbReference type="AlphaFoldDB" id="A0AAN6RL04"/>
<keyword evidence="4" id="KW-1185">Reference proteome</keyword>
<sequence length="1058" mass="120099">STDMLFDRTTQIIQDRVQSQILAASHCDSSASLAETLSTISKNSIPEARASALCARKFVVFAGRLEQYFDFLSVFIDTSIKYSLELLMRLKQRHPKTCQWFLSHEKYCRWKNIPFDVDAASEAGRFGADWQQRILFVQAELGFGKSFLSGAVIDDLNAEADNLNIDEKHEPPNTAFYHFSAAHSYCIHPVDAFRALAGQLLQIHRHDRSTLDAVSLLIRKAPSRTKATTDEVLSVLALLLRQHPTFLIIDGVDECSDIDLLLRCIPELCKKSDTRVIFFSRPHVKVPNEYHKWASDAPYIISVDNNSNKHDIEAYLVENLHELANQGYFGISMDRSLITATAQECKGNFLWASLLLKYLRAPVLSPDERRAKLEQPHQLNGLEAIYAHILALLELRPEPEKRFIAGVFRLLTFGIHNPCMRGFQKAFNVVPGQRTTGSGSTIVTNEAVPLITCGLVEVTSCNIIFTHKSVKEYLQTMAPQANPFSLRDENPAHAHLAAVCISFLTFDIPKRPLGGANLQPVLQMQSSGVSMRTSKSSDSGYKSMFSAASDRPNMLGTGTIPSSTSTLHSPEWDADLPFLRYAALCWPIHLARAITFGPSPAHTSPSSPNHQSITQSPWLTSLSTFLTDRAAVTTWVEASWRYNLPPNLSRLVPLLESVKQRTPPATVEGRELRWVVHGVKIDLVHFIRAVFRRKELAAGITSIHLDFREIVDMQLPHLETNDKILFSRTQRLYPKTTDWEAIPEDQRVYGVLALLLTRLRNLRRMSFGLPLDVGMGPSFIFFPIPIKAVQDMFPALEEVSILGIDIDDYECYEGFGQELSGFVRYLNIPTLRKFHIDKFDLDYWTFPRYSTKMSQVTHLHLEKCTAISAEHFADMISSFSNLQFFKFTTQLGGCAWEQLGYFQPEDFTRAIECHVRSLKYLDIDLRWAYWDKNVSYEGPKKLTIGAMHRFKEMEQLNIDASRVASMCNLPPNLTRLVLRDGCDDYYIWTRSELQEDPERMTSSCKVCPLLREVFIWVVSYGNGSCVSIPNLPHALYICRCEREQLDQLIEEIFSKVTQ</sequence>